<dbReference type="Pfam" id="PF05139">
    <property type="entry name" value="Erythro_esteras"/>
    <property type="match status" value="1"/>
</dbReference>
<protein>
    <submittedName>
        <fullName evidence="2">Erythromycin esterase family protein</fullName>
    </submittedName>
</protein>
<proteinExistence type="predicted"/>
<name>A0AAJ5WQZ3_9BACT</name>
<reference evidence="2" key="1">
    <citation type="submission" date="2023-03" db="EMBL/GenBank/DDBJ databases">
        <title>Andean soil-derived lignocellulolytic bacterial consortium as a source of novel taxa and putative plastic-active enzymes.</title>
        <authorList>
            <person name="Diaz-Garcia L."/>
            <person name="Chuvochina M."/>
            <person name="Feuerriegel G."/>
            <person name="Bunk B."/>
            <person name="Sproer C."/>
            <person name="Streit W.R."/>
            <person name="Rodriguez L.M."/>
            <person name="Overmann J."/>
            <person name="Jimenez D.J."/>
        </authorList>
    </citation>
    <scope>NUCLEOTIDE SEQUENCE</scope>
    <source>
        <strain evidence="2">MAG 7</strain>
    </source>
</reference>
<sequence>MMKYVWIALLVLPSLQGFARQQDLVDKYKTVIDFRKARYLDSLMAVIGNKRIVALGEDTHGTAEFYELRAAITRKLIKEKGFSVVILENPHEDMIALQQGLQTTPLDTLMRRHLFSIYQTQQMRDFLAWFKKQSRRQPKLRLAGCDDSFRELLPNQLMQEAARYGNADLDSCCRDYLLRQTLPMKAYYKQYPALRPASLQDELHFGQDTYRLLERIDSLCAAQPVQYPRLKELIFHAQTSYVYYDRYLRQLPVSRDEVMGQRINYHAADSTAKIVVWAHNGHVANYAWLADELGLMGATVLKKYPQDYLSIGMSSSEGTYSYIKNRFINNDHQFTDSLFGGELHTPEAGSWNVQLAANADQHFFLDFSRWSAADLDAIRPLKKLKLMGYGKESDTEKEYYPVSLPRLFAVLIYLRKTTRTTPLFDK</sequence>
<dbReference type="SUPFAM" id="SSF159501">
    <property type="entry name" value="EreA/ChaN-like"/>
    <property type="match status" value="1"/>
</dbReference>
<evidence type="ECO:0000256" key="1">
    <source>
        <dbReference type="SAM" id="SignalP"/>
    </source>
</evidence>
<accession>A0AAJ5WQZ3</accession>
<keyword evidence="1" id="KW-0732">Signal</keyword>
<feature type="chain" id="PRO_5042596771" evidence="1">
    <location>
        <begin position="20"/>
        <end position="426"/>
    </location>
</feature>
<evidence type="ECO:0000313" key="2">
    <source>
        <dbReference type="EMBL" id="WEK34943.1"/>
    </source>
</evidence>
<organism evidence="2 3">
    <name type="scientific">Candidatus Pseudobacter hemicellulosilyticus</name>
    <dbReference type="NCBI Taxonomy" id="3121375"/>
    <lineage>
        <taxon>Bacteria</taxon>
        <taxon>Pseudomonadati</taxon>
        <taxon>Bacteroidota</taxon>
        <taxon>Chitinophagia</taxon>
        <taxon>Chitinophagales</taxon>
        <taxon>Chitinophagaceae</taxon>
        <taxon>Pseudobacter</taxon>
    </lineage>
</organism>
<dbReference type="EMBL" id="CP119311">
    <property type="protein sequence ID" value="WEK34943.1"/>
    <property type="molecule type" value="Genomic_DNA"/>
</dbReference>
<dbReference type="PANTHER" id="PTHR31299">
    <property type="entry name" value="ESTERASE, PUTATIVE (AFU_ORTHOLOGUE AFUA_1G05850)-RELATED"/>
    <property type="match status" value="1"/>
</dbReference>
<dbReference type="Gene3D" id="1.20.1440.30">
    <property type="entry name" value="Biosynthetic Protein domain"/>
    <property type="match status" value="1"/>
</dbReference>
<dbReference type="PANTHER" id="PTHR31299:SF0">
    <property type="entry name" value="ESTERASE, PUTATIVE (AFU_ORTHOLOGUE AFUA_1G05850)-RELATED"/>
    <property type="match status" value="1"/>
</dbReference>
<gene>
    <name evidence="2" type="ORF">P0Y53_20840</name>
</gene>
<dbReference type="GO" id="GO:0046677">
    <property type="term" value="P:response to antibiotic"/>
    <property type="evidence" value="ECO:0007669"/>
    <property type="project" value="InterPro"/>
</dbReference>
<evidence type="ECO:0000313" key="3">
    <source>
        <dbReference type="Proteomes" id="UP001220610"/>
    </source>
</evidence>
<dbReference type="Gene3D" id="3.30.1870.10">
    <property type="entry name" value="EreA-like, domain 2"/>
    <property type="match status" value="1"/>
</dbReference>
<dbReference type="Proteomes" id="UP001220610">
    <property type="component" value="Chromosome"/>
</dbReference>
<dbReference type="Gene3D" id="3.40.1660.10">
    <property type="entry name" value="EreA-like (biosynthetic domain)"/>
    <property type="match status" value="1"/>
</dbReference>
<feature type="signal peptide" evidence="1">
    <location>
        <begin position="1"/>
        <end position="19"/>
    </location>
</feature>
<dbReference type="AlphaFoldDB" id="A0AAJ5WQZ3"/>
<dbReference type="CDD" id="cd14728">
    <property type="entry name" value="Ere-like"/>
    <property type="match status" value="1"/>
</dbReference>
<dbReference type="InterPro" id="IPR052036">
    <property type="entry name" value="Hydrolase/PRTase-associated"/>
</dbReference>
<dbReference type="InterPro" id="IPR007815">
    <property type="entry name" value="Emycin_Estase"/>
</dbReference>